<gene>
    <name evidence="2" type="ordered locus">Mhar_0084</name>
</gene>
<evidence type="ECO:0000313" key="2">
    <source>
        <dbReference type="EMBL" id="AET63477.1"/>
    </source>
</evidence>
<accession>G7WKJ8</accession>
<proteinExistence type="predicted"/>
<feature type="region of interest" description="Disordered" evidence="1">
    <location>
        <begin position="212"/>
        <end position="252"/>
    </location>
</feature>
<evidence type="ECO:0000256" key="1">
    <source>
        <dbReference type="SAM" id="MobiDB-lite"/>
    </source>
</evidence>
<dbReference type="EMBL" id="CP003117">
    <property type="protein sequence ID" value="AET63477.1"/>
    <property type="molecule type" value="Genomic_DNA"/>
</dbReference>
<name>G7WKJ8_METH6</name>
<dbReference type="HOGENOM" id="CLU_080075_1_0_2"/>
<dbReference type="KEGG" id="mhi:Mhar_0084"/>
<organism evidence="2 3">
    <name type="scientific">Methanothrix harundinacea (strain 6Ac)</name>
    <name type="common">Methanosaeta harundinacea</name>
    <dbReference type="NCBI Taxonomy" id="1110509"/>
    <lineage>
        <taxon>Archaea</taxon>
        <taxon>Methanobacteriati</taxon>
        <taxon>Methanobacteriota</taxon>
        <taxon>Stenosarchaea group</taxon>
        <taxon>Methanomicrobia</taxon>
        <taxon>Methanotrichales</taxon>
        <taxon>Methanotrichaceae</taxon>
        <taxon>Methanothrix</taxon>
    </lineage>
</organism>
<reference evidence="2 3" key="1">
    <citation type="journal article" date="2012" name="PLoS ONE">
        <title>The genome characteristics and predicted function of methyl-group oxidation pathway in the obligate aceticlastic methanogens, Methanosaeta spp.</title>
        <authorList>
            <person name="Zhu J."/>
            <person name="Zheng H."/>
            <person name="Ai G."/>
            <person name="Zhang G."/>
            <person name="Liu D."/>
            <person name="Liu X."/>
            <person name="Dong X."/>
        </authorList>
    </citation>
    <scope>NUCLEOTIDE SEQUENCE [LARGE SCALE GENOMIC DNA]</scope>
    <source>
        <strain evidence="2 3">6Ac</strain>
    </source>
</reference>
<sequence length="287" mass="31669">MAGFAREVARRVYAAELRDSDLTFRENEDQYAPLYLITPTGARCNRVLLVGTLTERDNLGEEVEYWRGRVVDPTGSIFVYAGQYQLDAAQVLAATEPPAFVAVVGKPSVYETEDGKRLISVRAEAVQRVDAETRDRWVLETAARTLDRIEAFREFLGSPGAGGFSSGDQLMKRPQPSAEAVDIGKAHHHYGTDLEKYRRMVARALASQKAEATAAVRETKAAPGRSAPPTPAPSWDEEGDGGGRGEVVDFRMPKDLEEDLVDAERIEEEEVFFGGPGKAPARKRKER</sequence>
<keyword evidence="3" id="KW-1185">Reference proteome</keyword>
<feature type="region of interest" description="Disordered" evidence="1">
    <location>
        <begin position="267"/>
        <end position="287"/>
    </location>
</feature>
<feature type="compositionally biased region" description="Basic and acidic residues" evidence="1">
    <location>
        <begin position="241"/>
        <end position="252"/>
    </location>
</feature>
<dbReference type="PATRIC" id="fig|1110509.7.peg.90"/>
<dbReference type="AlphaFoldDB" id="G7WKJ8"/>
<protein>
    <submittedName>
        <fullName evidence="2">Uncharacterized protein</fullName>
    </submittedName>
</protein>
<dbReference type="STRING" id="1110509.Mhar_0084"/>
<evidence type="ECO:0000313" key="3">
    <source>
        <dbReference type="Proteomes" id="UP000005877"/>
    </source>
</evidence>
<dbReference type="Proteomes" id="UP000005877">
    <property type="component" value="Chromosome"/>
</dbReference>